<dbReference type="VEuPathDB" id="FungiDB:ASPWEDRAFT_27787"/>
<organism evidence="2 3">
    <name type="scientific">Aspergillus wentii DTO 134E9</name>
    <dbReference type="NCBI Taxonomy" id="1073089"/>
    <lineage>
        <taxon>Eukaryota</taxon>
        <taxon>Fungi</taxon>
        <taxon>Dikarya</taxon>
        <taxon>Ascomycota</taxon>
        <taxon>Pezizomycotina</taxon>
        <taxon>Eurotiomycetes</taxon>
        <taxon>Eurotiomycetidae</taxon>
        <taxon>Eurotiales</taxon>
        <taxon>Aspergillaceae</taxon>
        <taxon>Aspergillus</taxon>
        <taxon>Aspergillus subgen. Cremei</taxon>
    </lineage>
</organism>
<reference evidence="3" key="1">
    <citation type="journal article" date="2017" name="Genome Biol.">
        <title>Comparative genomics reveals high biological diversity and specific adaptations in the industrially and medically important fungal genus Aspergillus.</title>
        <authorList>
            <person name="de Vries R.P."/>
            <person name="Riley R."/>
            <person name="Wiebenga A."/>
            <person name="Aguilar-Osorio G."/>
            <person name="Amillis S."/>
            <person name="Uchima C.A."/>
            <person name="Anderluh G."/>
            <person name="Asadollahi M."/>
            <person name="Askin M."/>
            <person name="Barry K."/>
            <person name="Battaglia E."/>
            <person name="Bayram O."/>
            <person name="Benocci T."/>
            <person name="Braus-Stromeyer S.A."/>
            <person name="Caldana C."/>
            <person name="Canovas D."/>
            <person name="Cerqueira G.C."/>
            <person name="Chen F."/>
            <person name="Chen W."/>
            <person name="Choi C."/>
            <person name="Clum A."/>
            <person name="Dos Santos R.A."/>
            <person name="Damasio A.R."/>
            <person name="Diallinas G."/>
            <person name="Emri T."/>
            <person name="Fekete E."/>
            <person name="Flipphi M."/>
            <person name="Freyberg S."/>
            <person name="Gallo A."/>
            <person name="Gournas C."/>
            <person name="Habgood R."/>
            <person name="Hainaut M."/>
            <person name="Harispe M.L."/>
            <person name="Henrissat B."/>
            <person name="Hilden K.S."/>
            <person name="Hope R."/>
            <person name="Hossain A."/>
            <person name="Karabika E."/>
            <person name="Karaffa L."/>
            <person name="Karanyi Z."/>
            <person name="Krasevec N."/>
            <person name="Kuo A."/>
            <person name="Kusch H."/>
            <person name="LaButti K."/>
            <person name="Lagendijk E.L."/>
            <person name="Lapidus A."/>
            <person name="Levasseur A."/>
            <person name="Lindquist E."/>
            <person name="Lipzen A."/>
            <person name="Logrieco A.F."/>
            <person name="MacCabe A."/>
            <person name="Maekelae M.R."/>
            <person name="Malavazi I."/>
            <person name="Melin P."/>
            <person name="Meyer V."/>
            <person name="Mielnichuk N."/>
            <person name="Miskei M."/>
            <person name="Molnar A.P."/>
            <person name="Mule G."/>
            <person name="Ngan C.Y."/>
            <person name="Orejas M."/>
            <person name="Orosz E."/>
            <person name="Ouedraogo J.P."/>
            <person name="Overkamp K.M."/>
            <person name="Park H.-S."/>
            <person name="Perrone G."/>
            <person name="Piumi F."/>
            <person name="Punt P.J."/>
            <person name="Ram A.F."/>
            <person name="Ramon A."/>
            <person name="Rauscher S."/>
            <person name="Record E."/>
            <person name="Riano-Pachon D.M."/>
            <person name="Robert V."/>
            <person name="Roehrig J."/>
            <person name="Ruller R."/>
            <person name="Salamov A."/>
            <person name="Salih N.S."/>
            <person name="Samson R.A."/>
            <person name="Sandor E."/>
            <person name="Sanguinetti M."/>
            <person name="Schuetze T."/>
            <person name="Sepcic K."/>
            <person name="Shelest E."/>
            <person name="Sherlock G."/>
            <person name="Sophianopoulou V."/>
            <person name="Squina F.M."/>
            <person name="Sun H."/>
            <person name="Susca A."/>
            <person name="Todd R.B."/>
            <person name="Tsang A."/>
            <person name="Unkles S.E."/>
            <person name="van de Wiele N."/>
            <person name="van Rossen-Uffink D."/>
            <person name="Oliveira J.V."/>
            <person name="Vesth T.C."/>
            <person name="Visser J."/>
            <person name="Yu J.-H."/>
            <person name="Zhou M."/>
            <person name="Andersen M.R."/>
            <person name="Archer D.B."/>
            <person name="Baker S.E."/>
            <person name="Benoit I."/>
            <person name="Brakhage A.A."/>
            <person name="Braus G.H."/>
            <person name="Fischer R."/>
            <person name="Frisvad J.C."/>
            <person name="Goldman G.H."/>
            <person name="Houbraken J."/>
            <person name="Oakley B."/>
            <person name="Pocsi I."/>
            <person name="Scazzocchio C."/>
            <person name="Seiboth B."/>
            <person name="vanKuyk P.A."/>
            <person name="Wortman J."/>
            <person name="Dyer P.S."/>
            <person name="Grigoriev I.V."/>
        </authorList>
    </citation>
    <scope>NUCLEOTIDE SEQUENCE [LARGE SCALE GENOMIC DNA]</scope>
    <source>
        <strain evidence="3">DTO 134E9</strain>
    </source>
</reference>
<evidence type="ECO:0000313" key="2">
    <source>
        <dbReference type="EMBL" id="OJJ35114.1"/>
    </source>
</evidence>
<feature type="chain" id="PRO_5012950891" description="Ecp2 effector protein domain-containing protein" evidence="1">
    <location>
        <begin position="22"/>
        <end position="190"/>
    </location>
</feature>
<protein>
    <recommendedName>
        <fullName evidence="4">Ecp2 effector protein domain-containing protein</fullName>
    </recommendedName>
</protein>
<keyword evidence="3" id="KW-1185">Reference proteome</keyword>
<evidence type="ECO:0000256" key="1">
    <source>
        <dbReference type="SAM" id="SignalP"/>
    </source>
</evidence>
<dbReference type="EMBL" id="KV878212">
    <property type="protein sequence ID" value="OJJ35114.1"/>
    <property type="molecule type" value="Genomic_DNA"/>
</dbReference>
<dbReference type="OrthoDB" id="4503765at2759"/>
<dbReference type="AlphaFoldDB" id="A0A1L9RJN8"/>
<dbReference type="GeneID" id="63748889"/>
<dbReference type="Proteomes" id="UP000184383">
    <property type="component" value="Unassembled WGS sequence"/>
</dbReference>
<dbReference type="RefSeq" id="XP_040688790.1">
    <property type="nucleotide sequence ID" value="XM_040833041.1"/>
</dbReference>
<accession>A0A1L9RJN8</accession>
<evidence type="ECO:0000313" key="3">
    <source>
        <dbReference type="Proteomes" id="UP000184383"/>
    </source>
</evidence>
<keyword evidence="1" id="KW-0732">Signal</keyword>
<evidence type="ECO:0008006" key="4">
    <source>
        <dbReference type="Google" id="ProtNLM"/>
    </source>
</evidence>
<proteinExistence type="predicted"/>
<sequence>MNTTNPLSLLTFLLFLTHTHALTTARVWTHFYPSCPTDNDPNMAAYETAELSPPEIDIHAGTCQGIATPSIYRNAVNHVSIDAEIFWAEPFDTCNITVHEVPECIDPPLIVKEIRNRVAVSECERRNFAAYSQVWVKLECGEVGVGQQQKQYSHRPLLNAGLGSSNGTARNGTFALRKSWMNRLARLPIA</sequence>
<name>A0A1L9RJN8_ASPWE</name>
<gene>
    <name evidence="2" type="ORF">ASPWEDRAFT_27787</name>
</gene>
<feature type="signal peptide" evidence="1">
    <location>
        <begin position="1"/>
        <end position="21"/>
    </location>
</feature>